<evidence type="ECO:0000256" key="1">
    <source>
        <dbReference type="SAM" id="MobiDB-lite"/>
    </source>
</evidence>
<feature type="region of interest" description="Disordered" evidence="1">
    <location>
        <begin position="1"/>
        <end position="44"/>
    </location>
</feature>
<dbReference type="Gene3D" id="3.30.420.10">
    <property type="entry name" value="Ribonuclease H-like superfamily/Ribonuclease H"/>
    <property type="match status" value="1"/>
</dbReference>
<dbReference type="InterPro" id="IPR012337">
    <property type="entry name" value="RNaseH-like_sf"/>
</dbReference>
<dbReference type="InterPro" id="IPR009004">
    <property type="entry name" value="Transposase_Mu_C"/>
</dbReference>
<dbReference type="PROSITE" id="PS50994">
    <property type="entry name" value="INTEGRASE"/>
    <property type="match status" value="1"/>
</dbReference>
<dbReference type="Proteomes" id="UP001214201">
    <property type="component" value="Chromosome"/>
</dbReference>
<evidence type="ECO:0000313" key="3">
    <source>
        <dbReference type="EMBL" id="WDM72796.1"/>
    </source>
</evidence>
<gene>
    <name evidence="3" type="ORF">K6978_06535</name>
</gene>
<dbReference type="InterPro" id="IPR036388">
    <property type="entry name" value="WH-like_DNA-bd_sf"/>
</dbReference>
<dbReference type="InterPro" id="IPR004189">
    <property type="entry name" value="Phage_Mu_transposase"/>
</dbReference>
<organism evidence="3 4">
    <name type="scientific">Xanthomonas cucurbitae</name>
    <dbReference type="NCBI Taxonomy" id="56453"/>
    <lineage>
        <taxon>Bacteria</taxon>
        <taxon>Pseudomonadati</taxon>
        <taxon>Pseudomonadota</taxon>
        <taxon>Gammaproteobacteria</taxon>
        <taxon>Lysobacterales</taxon>
        <taxon>Lysobacteraceae</taxon>
        <taxon>Xanthomonas</taxon>
    </lineage>
</organism>
<dbReference type="SUPFAM" id="SSF53098">
    <property type="entry name" value="Ribonuclease H-like"/>
    <property type="match status" value="1"/>
</dbReference>
<dbReference type="SUPFAM" id="SSF46955">
    <property type="entry name" value="Putative DNA-binding domain"/>
    <property type="match status" value="1"/>
</dbReference>
<reference evidence="3 4" key="1">
    <citation type="submission" date="2021-08" db="EMBL/GenBank/DDBJ databases">
        <title>Genome sequences of Xanthomonas cucurbitae isolates from 5 Midwestern US states.</title>
        <authorList>
            <person name="Hind S.R."/>
        </authorList>
    </citation>
    <scope>NUCLEOTIDE SEQUENCE [LARGE SCALE GENOMIC DNA]</scope>
    <source>
        <strain evidence="3 4">OH_261</strain>
    </source>
</reference>
<dbReference type="Gene3D" id="1.10.10.10">
    <property type="entry name" value="Winged helix-like DNA-binding domain superfamily/Winged helix DNA-binding domain"/>
    <property type="match status" value="1"/>
</dbReference>
<dbReference type="InterPro" id="IPR009057">
    <property type="entry name" value="Homeodomain-like_sf"/>
</dbReference>
<dbReference type="EMBL" id="CP082214">
    <property type="protein sequence ID" value="WDM72796.1"/>
    <property type="molecule type" value="Genomic_DNA"/>
</dbReference>
<feature type="domain" description="Integrase catalytic" evidence="2">
    <location>
        <begin position="304"/>
        <end position="511"/>
    </location>
</feature>
<dbReference type="SUPFAM" id="SSF46689">
    <property type="entry name" value="Homeodomain-like"/>
    <property type="match status" value="2"/>
</dbReference>
<protein>
    <submittedName>
        <fullName evidence="3">Mu transposase C-terminal domain-containing protein</fullName>
    </submittedName>
</protein>
<dbReference type="InterPro" id="IPR003314">
    <property type="entry name" value="Mu-type_HTH"/>
</dbReference>
<dbReference type="Pfam" id="PF09299">
    <property type="entry name" value="Mu-transpos_C"/>
    <property type="match status" value="1"/>
</dbReference>
<name>A0ABY7YG50_9XANT</name>
<dbReference type="InterPro" id="IPR001584">
    <property type="entry name" value="Integrase_cat-core"/>
</dbReference>
<evidence type="ECO:0000259" key="2">
    <source>
        <dbReference type="PROSITE" id="PS50994"/>
    </source>
</evidence>
<dbReference type="Gene3D" id="1.10.10.60">
    <property type="entry name" value="Homeodomain-like"/>
    <property type="match status" value="2"/>
</dbReference>
<dbReference type="Pfam" id="PF09039">
    <property type="entry name" value="HTH_Tnp_Mu_2"/>
    <property type="match status" value="1"/>
</dbReference>
<evidence type="ECO:0000313" key="4">
    <source>
        <dbReference type="Proteomes" id="UP001214201"/>
    </source>
</evidence>
<feature type="compositionally biased region" description="Basic residues" evidence="1">
    <location>
        <begin position="1"/>
        <end position="17"/>
    </location>
</feature>
<dbReference type="InterPro" id="IPR015126">
    <property type="entry name" value="Mu_I-gamma"/>
</dbReference>
<proteinExistence type="predicted"/>
<accession>A0ABY7YG50</accession>
<dbReference type="SUPFAM" id="SSF50610">
    <property type="entry name" value="mu transposase, C-terminal domain"/>
    <property type="match status" value="1"/>
</dbReference>
<keyword evidence="4" id="KW-1185">Reference proteome</keyword>
<dbReference type="Gene3D" id="2.30.30.130">
    <property type="entry name" value="Transposase, Mu, C-terminal"/>
    <property type="match status" value="1"/>
</dbReference>
<sequence>MARRRGRRAATARRRHAGCRDRTTGARETAGQRADPRPQGNESEGALMEADRHPIDMLDLATIADAIGVSKRAVEMRAVKENWGYQTRAGRGGAKRYYAAIGLPVEVQAAVFLHSGVVSPSSAAVERVRERRPAAVPNAAHIQSAWQRYEAVPQHLKAEASRRLRALQAVEQLVADGHPVLDARSLVAAQLQRDNVRGASEASLARWAAQIAGVEKQHRLAMLVPAYTGRTVTAEIPAEAWDLFKADYLRVEAPTASSCYDRVARIAKVKQWLLPSLKTFQRRIKAELPRGVLVLSRQGQEAFNRTFPAQERDRSVFHALEAVNADGHKFDVFAKWPDGTIARPIMVGVQDLYSGKLLGYRIAETESADLARFAFRDVVERYGIPEKVWLDNGRGFASKMLTGGTANRFRFKVREDDPTGVLTAMGCEIHWATPYHGQAKPIERAWRDLCDRVAKHPAFAGAYTGNKPDAKPENYGSKAVPLDEFVRVLNEEVDAHNARGSRRTRVAAGGSFDQAFAASYAQCTIRKASGEQLRQMLLATDVVTSDSRDGSVRLSGNRYWSEAIAPYAGQKLMLRFDPEQLHTEVQVYTLANVYLGEAECIAAVGFADTAAAREHARAKKQFRRATKQQLDAERRMDVASVAAQLPSPMPEELPPAGVIAPLFGRRKPAPVPQDEVLLRTGTDDHDSAFASLMERMAAQQQANSLWRVPGDDQ</sequence>
<dbReference type="Pfam" id="PF02914">
    <property type="entry name" value="DDE_2"/>
    <property type="match status" value="1"/>
</dbReference>
<dbReference type="InterPro" id="IPR015378">
    <property type="entry name" value="Transposase-like_Mu_C"/>
</dbReference>
<dbReference type="InterPro" id="IPR009061">
    <property type="entry name" value="DNA-bd_dom_put_sf"/>
</dbReference>
<dbReference type="Gene3D" id="6.10.250.2550">
    <property type="match status" value="1"/>
</dbReference>
<dbReference type="Pfam" id="PF02316">
    <property type="entry name" value="HTH_Tnp_Mu_1"/>
    <property type="match status" value="1"/>
</dbReference>
<dbReference type="InterPro" id="IPR036397">
    <property type="entry name" value="RNaseH_sf"/>
</dbReference>